<feature type="domain" description="FMN-binding" evidence="2">
    <location>
        <begin position="78"/>
        <end position="156"/>
    </location>
</feature>
<feature type="chain" id="PRO_5004018450" description="FMN-binding domain-containing protein" evidence="1">
    <location>
        <begin position="27"/>
        <end position="158"/>
    </location>
</feature>
<dbReference type="PROSITE" id="PS51257">
    <property type="entry name" value="PROKAR_LIPOPROTEIN"/>
    <property type="match status" value="1"/>
</dbReference>
<evidence type="ECO:0000256" key="1">
    <source>
        <dbReference type="SAM" id="SignalP"/>
    </source>
</evidence>
<proteinExistence type="predicted"/>
<evidence type="ECO:0000259" key="2">
    <source>
        <dbReference type="SMART" id="SM00900"/>
    </source>
</evidence>
<dbReference type="RefSeq" id="WP_015652280.1">
    <property type="nucleotide sequence ID" value="NC_020506.1"/>
</dbReference>
<keyword evidence="1" id="KW-0732">Signal</keyword>
<dbReference type="GO" id="GO:0010181">
    <property type="term" value="F:FMN binding"/>
    <property type="evidence" value="ECO:0007669"/>
    <property type="project" value="InterPro"/>
</dbReference>
<dbReference type="KEGG" id="ccn:H924_12155"/>
<evidence type="ECO:0000313" key="4">
    <source>
        <dbReference type="Proteomes" id="UP000011760"/>
    </source>
</evidence>
<sequence length="158" mass="16160">MKKIAWWLMSTLTACVLILGYRTSSATEPALVSETVAVGPAVAGGADPEETTATTAATAAETTVSSNDGTYTGVSAPTKFGPVQVQITVSDGQITAVEAIDYPTSNGKDQQINSRAIPKLNQEAVAAQSANINTVSGATYTTDGYITSLQSAIDQAGL</sequence>
<reference evidence="3 4" key="1">
    <citation type="submission" date="2013-02" db="EMBL/GenBank/DDBJ databases">
        <title>The complete genome sequence of Corynebacterium callunae DSM 20147.</title>
        <authorList>
            <person name="Ruckert C."/>
            <person name="Albersmeier A."/>
            <person name="Kalinowski J."/>
        </authorList>
    </citation>
    <scope>NUCLEOTIDE SEQUENCE [LARGE SCALE GENOMIC DNA]</scope>
    <source>
        <strain evidence="3 4">DSM 20147</strain>
    </source>
</reference>
<dbReference type="EMBL" id="CP004354">
    <property type="protein sequence ID" value="AGG67854.1"/>
    <property type="molecule type" value="Genomic_DNA"/>
</dbReference>
<accession>M1UNN0</accession>
<dbReference type="InterPro" id="IPR007329">
    <property type="entry name" value="FMN-bd"/>
</dbReference>
<organism evidence="3 4">
    <name type="scientific">Corynebacterium callunae DSM 20147</name>
    <dbReference type="NCBI Taxonomy" id="1121353"/>
    <lineage>
        <taxon>Bacteria</taxon>
        <taxon>Bacillati</taxon>
        <taxon>Actinomycetota</taxon>
        <taxon>Actinomycetes</taxon>
        <taxon>Mycobacteriales</taxon>
        <taxon>Corynebacteriaceae</taxon>
        <taxon>Corynebacterium</taxon>
    </lineage>
</organism>
<protein>
    <recommendedName>
        <fullName evidence="2">FMN-binding domain-containing protein</fullName>
    </recommendedName>
</protein>
<dbReference type="STRING" id="1121353.H924_12155"/>
<keyword evidence="4" id="KW-1185">Reference proteome</keyword>
<dbReference type="Gene3D" id="3.90.1010.20">
    <property type="match status" value="1"/>
</dbReference>
<dbReference type="OrthoDB" id="8099475at2"/>
<name>M1UNN0_9CORY</name>
<dbReference type="eggNOG" id="COG3976">
    <property type="taxonomic scope" value="Bacteria"/>
</dbReference>
<dbReference type="Proteomes" id="UP000011760">
    <property type="component" value="Chromosome"/>
</dbReference>
<dbReference type="GO" id="GO:0016020">
    <property type="term" value="C:membrane"/>
    <property type="evidence" value="ECO:0007669"/>
    <property type="project" value="InterPro"/>
</dbReference>
<evidence type="ECO:0000313" key="3">
    <source>
        <dbReference type="EMBL" id="AGG67854.1"/>
    </source>
</evidence>
<dbReference type="Pfam" id="PF04205">
    <property type="entry name" value="FMN_bind"/>
    <property type="match status" value="1"/>
</dbReference>
<dbReference type="AlphaFoldDB" id="M1UNN0"/>
<feature type="signal peptide" evidence="1">
    <location>
        <begin position="1"/>
        <end position="26"/>
    </location>
</feature>
<dbReference type="HOGENOM" id="CLU_065810_1_0_11"/>
<dbReference type="PATRIC" id="fig|1121353.3.peg.2485"/>
<dbReference type="SMART" id="SM00900">
    <property type="entry name" value="FMN_bind"/>
    <property type="match status" value="1"/>
</dbReference>
<gene>
    <name evidence="3" type="ORF">H924_12155</name>
</gene>